<dbReference type="EnsemblPlants" id="AET3Gv20490200.3">
    <property type="protein sequence ID" value="AET3Gv20490200.3"/>
    <property type="gene ID" value="AET3Gv20490200"/>
</dbReference>
<evidence type="ECO:0000256" key="1">
    <source>
        <dbReference type="SAM" id="MobiDB-lite"/>
    </source>
</evidence>
<keyword evidence="3" id="KW-1185">Reference proteome</keyword>
<feature type="region of interest" description="Disordered" evidence="1">
    <location>
        <begin position="33"/>
        <end position="81"/>
    </location>
</feature>
<reference evidence="3" key="1">
    <citation type="journal article" date="2014" name="Science">
        <title>Ancient hybridizations among the ancestral genomes of bread wheat.</title>
        <authorList>
            <consortium name="International Wheat Genome Sequencing Consortium,"/>
            <person name="Marcussen T."/>
            <person name="Sandve S.R."/>
            <person name="Heier L."/>
            <person name="Spannagl M."/>
            <person name="Pfeifer M."/>
            <person name="Jakobsen K.S."/>
            <person name="Wulff B.B."/>
            <person name="Steuernagel B."/>
            <person name="Mayer K.F."/>
            <person name="Olsen O.A."/>
        </authorList>
    </citation>
    <scope>NUCLEOTIDE SEQUENCE [LARGE SCALE GENOMIC DNA]</scope>
    <source>
        <strain evidence="3">cv. AL8/78</strain>
    </source>
</reference>
<reference evidence="3" key="2">
    <citation type="journal article" date="2017" name="Nat. Plants">
        <title>The Aegilops tauschii genome reveals multiple impacts of transposons.</title>
        <authorList>
            <person name="Zhao G."/>
            <person name="Zou C."/>
            <person name="Li K."/>
            <person name="Wang K."/>
            <person name="Li T."/>
            <person name="Gao L."/>
            <person name="Zhang X."/>
            <person name="Wang H."/>
            <person name="Yang Z."/>
            <person name="Liu X."/>
            <person name="Jiang W."/>
            <person name="Mao L."/>
            <person name="Kong X."/>
            <person name="Jiao Y."/>
            <person name="Jia J."/>
        </authorList>
    </citation>
    <scope>NUCLEOTIDE SEQUENCE [LARGE SCALE GENOMIC DNA]</scope>
    <source>
        <strain evidence="3">cv. AL8/78</strain>
    </source>
</reference>
<dbReference type="Proteomes" id="UP000015105">
    <property type="component" value="Chromosome 3D"/>
</dbReference>
<protein>
    <submittedName>
        <fullName evidence="2">Uncharacterized protein</fullName>
    </submittedName>
</protein>
<evidence type="ECO:0000313" key="3">
    <source>
        <dbReference type="Proteomes" id="UP000015105"/>
    </source>
</evidence>
<reference evidence="2" key="4">
    <citation type="submission" date="2019-03" db="UniProtKB">
        <authorList>
            <consortium name="EnsemblPlants"/>
        </authorList>
    </citation>
    <scope>IDENTIFICATION</scope>
</reference>
<reference evidence="2" key="3">
    <citation type="journal article" date="2017" name="Nature">
        <title>Genome sequence of the progenitor of the wheat D genome Aegilops tauschii.</title>
        <authorList>
            <person name="Luo M.C."/>
            <person name="Gu Y.Q."/>
            <person name="Puiu D."/>
            <person name="Wang H."/>
            <person name="Twardziok S.O."/>
            <person name="Deal K.R."/>
            <person name="Huo N."/>
            <person name="Zhu T."/>
            <person name="Wang L."/>
            <person name="Wang Y."/>
            <person name="McGuire P.E."/>
            <person name="Liu S."/>
            <person name="Long H."/>
            <person name="Ramasamy R.K."/>
            <person name="Rodriguez J.C."/>
            <person name="Van S.L."/>
            <person name="Yuan L."/>
            <person name="Wang Z."/>
            <person name="Xia Z."/>
            <person name="Xiao L."/>
            <person name="Anderson O.D."/>
            <person name="Ouyang S."/>
            <person name="Liang Y."/>
            <person name="Zimin A.V."/>
            <person name="Pertea G."/>
            <person name="Qi P."/>
            <person name="Bennetzen J.L."/>
            <person name="Dai X."/>
            <person name="Dawson M.W."/>
            <person name="Muller H.G."/>
            <person name="Kugler K."/>
            <person name="Rivarola-Duarte L."/>
            <person name="Spannagl M."/>
            <person name="Mayer K.F.X."/>
            <person name="Lu F.H."/>
            <person name="Bevan M.W."/>
            <person name="Leroy P."/>
            <person name="Li P."/>
            <person name="You F.M."/>
            <person name="Sun Q."/>
            <person name="Liu Z."/>
            <person name="Lyons E."/>
            <person name="Wicker T."/>
            <person name="Salzberg S.L."/>
            <person name="Devos K.M."/>
            <person name="Dvorak J."/>
        </authorList>
    </citation>
    <scope>NUCLEOTIDE SEQUENCE [LARGE SCALE GENOMIC DNA]</scope>
    <source>
        <strain evidence="2">cv. AL8/78</strain>
    </source>
</reference>
<evidence type="ECO:0000313" key="2">
    <source>
        <dbReference type="EnsemblPlants" id="AET3Gv20490200.3"/>
    </source>
</evidence>
<accession>A0A453EW94</accession>
<dbReference type="Gramene" id="AET3Gv20490200.3">
    <property type="protein sequence ID" value="AET3Gv20490200.3"/>
    <property type="gene ID" value="AET3Gv20490200"/>
</dbReference>
<feature type="compositionally biased region" description="Pro residues" evidence="1">
    <location>
        <begin position="33"/>
        <end position="60"/>
    </location>
</feature>
<reference evidence="2" key="5">
    <citation type="journal article" date="2021" name="G3 (Bethesda)">
        <title>Aegilops tauschii genome assembly Aet v5.0 features greater sequence contiguity and improved annotation.</title>
        <authorList>
            <person name="Wang L."/>
            <person name="Zhu T."/>
            <person name="Rodriguez J.C."/>
            <person name="Deal K.R."/>
            <person name="Dubcovsky J."/>
            <person name="McGuire P.E."/>
            <person name="Lux T."/>
            <person name="Spannagl M."/>
            <person name="Mayer K.F.X."/>
            <person name="Baldrich P."/>
            <person name="Meyers B.C."/>
            <person name="Huo N."/>
            <person name="Gu Y.Q."/>
            <person name="Zhou H."/>
            <person name="Devos K.M."/>
            <person name="Bennetzen J.L."/>
            <person name="Unver T."/>
            <person name="Budak H."/>
            <person name="Gulick P.J."/>
            <person name="Galiba G."/>
            <person name="Kalapos B."/>
            <person name="Nelson D.R."/>
            <person name="Li P."/>
            <person name="You F.M."/>
            <person name="Luo M.C."/>
            <person name="Dvorak J."/>
        </authorList>
    </citation>
    <scope>NUCLEOTIDE SEQUENCE [LARGE SCALE GENOMIC DNA]</scope>
    <source>
        <strain evidence="2">cv. AL8/78</strain>
    </source>
</reference>
<dbReference type="AlphaFoldDB" id="A0A453EW94"/>
<proteinExistence type="predicted"/>
<organism evidence="2 3">
    <name type="scientific">Aegilops tauschii subsp. strangulata</name>
    <name type="common">Goatgrass</name>
    <dbReference type="NCBI Taxonomy" id="200361"/>
    <lineage>
        <taxon>Eukaryota</taxon>
        <taxon>Viridiplantae</taxon>
        <taxon>Streptophyta</taxon>
        <taxon>Embryophyta</taxon>
        <taxon>Tracheophyta</taxon>
        <taxon>Spermatophyta</taxon>
        <taxon>Magnoliopsida</taxon>
        <taxon>Liliopsida</taxon>
        <taxon>Poales</taxon>
        <taxon>Poaceae</taxon>
        <taxon>BOP clade</taxon>
        <taxon>Pooideae</taxon>
        <taxon>Triticodae</taxon>
        <taxon>Triticeae</taxon>
        <taxon>Triticinae</taxon>
        <taxon>Aegilops</taxon>
    </lineage>
</organism>
<sequence>TIATRAHKGLCHMATFTVATISFLHKGINAPRSPSPNSLPLPFPRVPLPPPSPQPPPPLAPRCGAALPHGPDGKAATRMSSTRTRSMCPCHTSFSIASPYSEEPRLLLAHLLLPELSPSAGGSAGPRANSRTATPAARCFWPPSALLALFVACPLVPHPFATSHAPDHRVRRRSSAHLCVQFVSVQDFRWLDWAELRTIHVPCPICAADYFFDQCRDLPPMLSTATPQSSFRLRGLRYYAFRLQNLKQIDLFITPNKQLRRQGVWMKLSA</sequence>
<name>A0A453EW94_AEGTS</name>